<dbReference type="AlphaFoldDB" id="A0A1I5A5F6"/>
<keyword evidence="3" id="KW-1185">Reference proteome</keyword>
<accession>A0A1I5A5F6</accession>
<name>A0A1I5A5F6_9RHOB</name>
<gene>
    <name evidence="2" type="ORF">SAMN04487859_10567</name>
</gene>
<organism evidence="2 3">
    <name type="scientific">Roseovarius lutimaris</name>
    <dbReference type="NCBI Taxonomy" id="1005928"/>
    <lineage>
        <taxon>Bacteria</taxon>
        <taxon>Pseudomonadati</taxon>
        <taxon>Pseudomonadota</taxon>
        <taxon>Alphaproteobacteria</taxon>
        <taxon>Rhodobacterales</taxon>
        <taxon>Roseobacteraceae</taxon>
        <taxon>Roseovarius</taxon>
    </lineage>
</organism>
<evidence type="ECO:0000256" key="1">
    <source>
        <dbReference type="SAM" id="MobiDB-lite"/>
    </source>
</evidence>
<proteinExistence type="predicted"/>
<feature type="region of interest" description="Disordered" evidence="1">
    <location>
        <begin position="97"/>
        <end position="116"/>
    </location>
</feature>
<sequence length="197" mass="21296">MQTQDVERRSSRGGRNEALASHERVFATGAYSFSRNSAMMRAGYTRVTLTSPFGRSGGCVPVASVYADKRDRRNTCRTASRAFSQLALWPLSQLAHSPHRKNSSLSSPSRFRPSRLSPVSTSNLFKVEQGQAAPPVPLLARCVKARDLRYRVAASCGYHHIFRSFQPFSGPCALLSAVMRAASGMSAPVSVGSGGVS</sequence>
<evidence type="ECO:0000313" key="2">
    <source>
        <dbReference type="EMBL" id="SFN57550.1"/>
    </source>
</evidence>
<feature type="compositionally biased region" description="Low complexity" evidence="1">
    <location>
        <begin position="103"/>
        <end position="116"/>
    </location>
</feature>
<evidence type="ECO:0000313" key="3">
    <source>
        <dbReference type="Proteomes" id="UP000198599"/>
    </source>
</evidence>
<dbReference type="STRING" id="1005928.SAMN04487859_10567"/>
<dbReference type="Proteomes" id="UP000198599">
    <property type="component" value="Unassembled WGS sequence"/>
</dbReference>
<protein>
    <submittedName>
        <fullName evidence="2">Uncharacterized protein</fullName>
    </submittedName>
</protein>
<reference evidence="3" key="1">
    <citation type="submission" date="2016-10" db="EMBL/GenBank/DDBJ databases">
        <authorList>
            <person name="Varghese N."/>
            <person name="Submissions S."/>
        </authorList>
    </citation>
    <scope>NUCLEOTIDE SEQUENCE [LARGE SCALE GENOMIC DNA]</scope>
    <source>
        <strain evidence="3">DSM 28463</strain>
    </source>
</reference>
<dbReference type="EMBL" id="FOVP01000005">
    <property type="protein sequence ID" value="SFN57550.1"/>
    <property type="molecule type" value="Genomic_DNA"/>
</dbReference>